<dbReference type="Proteomes" id="UP000009062">
    <property type="component" value="Chromosome"/>
</dbReference>
<dbReference type="AlphaFoldDB" id="H6Q706"/>
<organism evidence="1 2">
    <name type="scientific">Pyrobaculum oguniense (strain DSM 13380 / JCM 10595 / TE7)</name>
    <dbReference type="NCBI Taxonomy" id="698757"/>
    <lineage>
        <taxon>Archaea</taxon>
        <taxon>Thermoproteota</taxon>
        <taxon>Thermoprotei</taxon>
        <taxon>Thermoproteales</taxon>
        <taxon>Thermoproteaceae</taxon>
        <taxon>Pyrobaculum</taxon>
    </lineage>
</organism>
<evidence type="ECO:0000313" key="2">
    <source>
        <dbReference type="Proteomes" id="UP000009062"/>
    </source>
</evidence>
<proteinExistence type="predicted"/>
<dbReference type="HOGENOM" id="CLU_170812_0_0_2"/>
<gene>
    <name evidence="1" type="ordered locus">Pogu_0377</name>
</gene>
<evidence type="ECO:0000313" key="1">
    <source>
        <dbReference type="EMBL" id="AFA38404.1"/>
    </source>
</evidence>
<dbReference type="eggNOG" id="arCOG07438">
    <property type="taxonomic scope" value="Archaea"/>
</dbReference>
<dbReference type="KEGG" id="pog:Pogu_0377"/>
<protein>
    <recommendedName>
        <fullName evidence="3">Archaeal PaREP1/PaREP8 family</fullName>
    </recommendedName>
</protein>
<accession>H6Q706</accession>
<name>H6Q706_PYROT</name>
<dbReference type="EMBL" id="CP003316">
    <property type="protein sequence ID" value="AFA38404.1"/>
    <property type="molecule type" value="Genomic_DNA"/>
</dbReference>
<sequence>MRELPRHRIREVLQSEDYKTLALLCLDLLGAKDWLEGWKKMEEVVTASGEFVLSKFLASAYVLAHEEIYRLLSRSTREFLARDVVLCLEKTAQVIDALSQKQGSASGYAPPGV</sequence>
<evidence type="ECO:0008006" key="3">
    <source>
        <dbReference type="Google" id="ProtNLM"/>
    </source>
</evidence>
<keyword evidence="2" id="KW-1185">Reference proteome</keyword>
<dbReference type="STRING" id="698757.Pogu_0377"/>
<reference evidence="1 2" key="1">
    <citation type="journal article" date="2012" name="Stand. Genomic Sci.">
        <title>Complete genome sequence of Pyrobaculum oguniense.</title>
        <authorList>
            <person name="Bernick D.L."/>
            <person name="Karplus K."/>
            <person name="Lui L.M."/>
            <person name="Coker J.K."/>
            <person name="Murphy J.N."/>
            <person name="Chan P.P."/>
            <person name="Cozen A.E."/>
            <person name="Lowe T.M."/>
        </authorList>
    </citation>
    <scope>NUCLEOTIDE SEQUENCE [LARGE SCALE GENOMIC DNA]</scope>
    <source>
        <strain evidence="1 2">TE7</strain>
    </source>
</reference>